<dbReference type="GO" id="GO:0004764">
    <property type="term" value="F:shikimate 3-dehydrogenase (NADP+) activity"/>
    <property type="evidence" value="ECO:0007669"/>
    <property type="project" value="UniProtKB-UniRule"/>
</dbReference>
<feature type="binding site" evidence="8">
    <location>
        <position position="238"/>
    </location>
    <ligand>
        <name>NADP(+)</name>
        <dbReference type="ChEBI" id="CHEBI:58349"/>
    </ligand>
</feature>
<evidence type="ECO:0000259" key="11">
    <source>
        <dbReference type="Pfam" id="PF18317"/>
    </source>
</evidence>
<dbReference type="InterPro" id="IPR013708">
    <property type="entry name" value="Shikimate_DH-bd_N"/>
</dbReference>
<feature type="domain" description="Shikimate dehydrogenase substrate binding N-terminal" evidence="10">
    <location>
        <begin position="6"/>
        <end position="88"/>
    </location>
</feature>
<evidence type="ECO:0000256" key="5">
    <source>
        <dbReference type="ARBA" id="ARBA00023002"/>
    </source>
</evidence>
<comment type="catalytic activity">
    <reaction evidence="7 8">
        <text>shikimate + NADP(+) = 3-dehydroshikimate + NADPH + H(+)</text>
        <dbReference type="Rhea" id="RHEA:17737"/>
        <dbReference type="ChEBI" id="CHEBI:15378"/>
        <dbReference type="ChEBI" id="CHEBI:16630"/>
        <dbReference type="ChEBI" id="CHEBI:36208"/>
        <dbReference type="ChEBI" id="CHEBI:57783"/>
        <dbReference type="ChEBI" id="CHEBI:58349"/>
        <dbReference type="EC" id="1.1.1.25"/>
    </reaction>
</comment>
<dbReference type="InterPro" id="IPR046346">
    <property type="entry name" value="Aminoacid_DH-like_N_sf"/>
</dbReference>
<feature type="binding site" evidence="8">
    <location>
        <position position="86"/>
    </location>
    <ligand>
        <name>shikimate</name>
        <dbReference type="ChEBI" id="CHEBI:36208"/>
    </ligand>
</feature>
<dbReference type="EC" id="1.1.1.25" evidence="2 8"/>
<feature type="binding site" evidence="8">
    <location>
        <position position="245"/>
    </location>
    <ligand>
        <name>shikimate</name>
        <dbReference type="ChEBI" id="CHEBI:36208"/>
    </ligand>
</feature>
<organism evidence="12 13">
    <name type="scientific">Halalkalibacillus sediminis</name>
    <dbReference type="NCBI Taxonomy" id="2018042"/>
    <lineage>
        <taxon>Bacteria</taxon>
        <taxon>Bacillati</taxon>
        <taxon>Bacillota</taxon>
        <taxon>Bacilli</taxon>
        <taxon>Bacillales</taxon>
        <taxon>Bacillaceae</taxon>
        <taxon>Halalkalibacillus</taxon>
    </lineage>
</organism>
<dbReference type="Pfam" id="PF18317">
    <property type="entry name" value="SDH_C"/>
    <property type="match status" value="1"/>
</dbReference>
<feature type="binding site" evidence="8">
    <location>
        <begin position="129"/>
        <end position="133"/>
    </location>
    <ligand>
        <name>NADP(+)</name>
        <dbReference type="ChEBI" id="CHEBI:58349"/>
    </ligand>
</feature>
<dbReference type="PANTHER" id="PTHR21089:SF1">
    <property type="entry name" value="BIFUNCTIONAL 3-DEHYDROQUINATE DEHYDRATASE_SHIKIMATE DEHYDROGENASE, CHLOROPLASTIC"/>
    <property type="match status" value="1"/>
</dbReference>
<evidence type="ECO:0000313" key="13">
    <source>
        <dbReference type="Proteomes" id="UP000243524"/>
    </source>
</evidence>
<keyword evidence="13" id="KW-1185">Reference proteome</keyword>
<accession>A0A2I0QXJ3</accession>
<keyword evidence="5 8" id="KW-0560">Oxidoreductase</keyword>
<dbReference type="SUPFAM" id="SSF53223">
    <property type="entry name" value="Aminoacid dehydrogenase-like, N-terminal domain"/>
    <property type="match status" value="1"/>
</dbReference>
<dbReference type="InterPro" id="IPR006151">
    <property type="entry name" value="Shikm_DH/Glu-tRNA_Rdtase"/>
</dbReference>
<dbReference type="EMBL" id="PJNH01000001">
    <property type="protein sequence ID" value="PKR79061.1"/>
    <property type="molecule type" value="Genomic_DNA"/>
</dbReference>
<reference evidence="12 13" key="1">
    <citation type="submission" date="2017-06" db="EMBL/GenBank/DDBJ databases">
        <title>the draft geome sequence of Illustriluteabacillus marina B3227.</title>
        <authorList>
            <person name="He R.-H."/>
            <person name="Du Z.-J."/>
        </authorList>
    </citation>
    <scope>NUCLEOTIDE SEQUENCE [LARGE SCALE GENOMIC DNA]</scope>
    <source>
        <strain evidence="12 13">B3227</strain>
    </source>
</reference>
<dbReference type="HAMAP" id="MF_00222">
    <property type="entry name" value="Shikimate_DH_AroE"/>
    <property type="match status" value="1"/>
</dbReference>
<dbReference type="SUPFAM" id="SSF51735">
    <property type="entry name" value="NAD(P)-binding Rossmann-fold domains"/>
    <property type="match status" value="1"/>
</dbReference>
<dbReference type="GO" id="GO:0005829">
    <property type="term" value="C:cytosol"/>
    <property type="evidence" value="ECO:0007669"/>
    <property type="project" value="TreeGrafter"/>
</dbReference>
<feature type="binding site" evidence="8">
    <location>
        <position position="101"/>
    </location>
    <ligand>
        <name>shikimate</name>
        <dbReference type="ChEBI" id="CHEBI:36208"/>
    </ligand>
</feature>
<dbReference type="Proteomes" id="UP000243524">
    <property type="component" value="Unassembled WGS sequence"/>
</dbReference>
<dbReference type="NCBIfam" id="TIGR00507">
    <property type="entry name" value="aroE"/>
    <property type="match status" value="1"/>
</dbReference>
<comment type="caution">
    <text evidence="12">The sequence shown here is derived from an EMBL/GenBank/DDBJ whole genome shotgun (WGS) entry which is preliminary data.</text>
</comment>
<dbReference type="GO" id="GO:0019632">
    <property type="term" value="P:shikimate metabolic process"/>
    <property type="evidence" value="ECO:0007669"/>
    <property type="project" value="InterPro"/>
</dbReference>
<keyword evidence="4 8" id="KW-0521">NADP</keyword>
<protein>
    <recommendedName>
        <fullName evidence="2 8">Shikimate dehydrogenase (NADP(+))</fullName>
        <shortName evidence="8">SDH</shortName>
        <ecNumber evidence="2 8">1.1.1.25</ecNumber>
    </recommendedName>
</protein>
<comment type="subunit">
    <text evidence="8">Homodimer.</text>
</comment>
<evidence type="ECO:0000256" key="8">
    <source>
        <dbReference type="HAMAP-Rule" id="MF_00222"/>
    </source>
</evidence>
<evidence type="ECO:0000313" key="12">
    <source>
        <dbReference type="EMBL" id="PKR79061.1"/>
    </source>
</evidence>
<dbReference type="InterPro" id="IPR022893">
    <property type="entry name" value="Shikimate_DH_fam"/>
</dbReference>
<feature type="binding site" evidence="8">
    <location>
        <begin position="153"/>
        <end position="158"/>
    </location>
    <ligand>
        <name>NADP(+)</name>
        <dbReference type="ChEBI" id="CHEBI:58349"/>
    </ligand>
</feature>
<evidence type="ECO:0000259" key="9">
    <source>
        <dbReference type="Pfam" id="PF01488"/>
    </source>
</evidence>
<dbReference type="AlphaFoldDB" id="A0A2I0QXJ3"/>
<comment type="function">
    <text evidence="8">Involved in the biosynthesis of the chorismate, which leads to the biosynthesis of aromatic amino acids. Catalyzes the reversible NADPH linked reduction of 3-dehydroshikimate (DHSA) to yield shikimate (SA).</text>
</comment>
<dbReference type="Pfam" id="PF08501">
    <property type="entry name" value="Shikimate_dh_N"/>
    <property type="match status" value="1"/>
</dbReference>
<feature type="binding site" evidence="8">
    <location>
        <position position="217"/>
    </location>
    <ligand>
        <name>shikimate</name>
        <dbReference type="ChEBI" id="CHEBI:36208"/>
    </ligand>
</feature>
<dbReference type="Pfam" id="PF01488">
    <property type="entry name" value="Shikimate_DH"/>
    <property type="match status" value="1"/>
</dbReference>
<dbReference type="Gene3D" id="3.40.50.720">
    <property type="entry name" value="NAD(P)-binding Rossmann-like Domain"/>
    <property type="match status" value="1"/>
</dbReference>
<name>A0A2I0QXJ3_9BACI</name>
<feature type="binding site" evidence="8">
    <location>
        <begin position="14"/>
        <end position="16"/>
    </location>
    <ligand>
        <name>shikimate</name>
        <dbReference type="ChEBI" id="CHEBI:36208"/>
    </ligand>
</feature>
<dbReference type="RefSeq" id="WP_101330805.1">
    <property type="nucleotide sequence ID" value="NZ_PJNH01000001.1"/>
</dbReference>
<dbReference type="GO" id="GO:0009423">
    <property type="term" value="P:chorismate biosynthetic process"/>
    <property type="evidence" value="ECO:0007669"/>
    <property type="project" value="UniProtKB-UniRule"/>
</dbReference>
<evidence type="ECO:0000256" key="1">
    <source>
        <dbReference type="ARBA" id="ARBA00004871"/>
    </source>
</evidence>
<evidence type="ECO:0000256" key="3">
    <source>
        <dbReference type="ARBA" id="ARBA00022605"/>
    </source>
</evidence>
<comment type="similarity">
    <text evidence="8">Belongs to the shikimate dehydrogenase family.</text>
</comment>
<dbReference type="GO" id="GO:0050661">
    <property type="term" value="F:NADP binding"/>
    <property type="evidence" value="ECO:0007669"/>
    <property type="project" value="InterPro"/>
</dbReference>
<evidence type="ECO:0000256" key="2">
    <source>
        <dbReference type="ARBA" id="ARBA00012962"/>
    </source>
</evidence>
<dbReference type="InterPro" id="IPR041121">
    <property type="entry name" value="SDH_C"/>
</dbReference>
<dbReference type="CDD" id="cd01065">
    <property type="entry name" value="NAD_bind_Shikimate_DH"/>
    <property type="match status" value="1"/>
</dbReference>
<feature type="active site" description="Proton acceptor" evidence="8">
    <location>
        <position position="65"/>
    </location>
</feature>
<sequence>MYRLGLVGNPVKESLSPGIHQTFLKMFDLKGIYDLHEVEDLEGSGVIEQLKREEYHGFNVTIPFKESIILYLDELDGHAIRMGAVNTVKNVDGRWIGYNTDGIGYYRSLKNYYPEFTNELKNKKVLIIGAGGAAKGILYILQDNGVSQADLTNRTISRAENLADLYNNSEAKSISQAEADLASYDLVIQTTPLSRSKQSLISLTNLSDNTIASDIVYHPKKTPFLEKAEEIGCSLLFGESMLWEQAAESFEIWTGLEVNKNYFNNKL</sequence>
<feature type="binding site" evidence="8">
    <location>
        <position position="61"/>
    </location>
    <ligand>
        <name>shikimate</name>
        <dbReference type="ChEBI" id="CHEBI:36208"/>
    </ligand>
</feature>
<dbReference type="GO" id="GO:0008652">
    <property type="term" value="P:amino acid biosynthetic process"/>
    <property type="evidence" value="ECO:0007669"/>
    <property type="project" value="UniProtKB-KW"/>
</dbReference>
<proteinExistence type="inferred from homology"/>
<dbReference type="Gene3D" id="3.40.50.10860">
    <property type="entry name" value="Leucine Dehydrogenase, chain A, domain 1"/>
    <property type="match status" value="1"/>
</dbReference>
<feature type="domain" description="Quinate/shikimate 5-dehydrogenase/glutamyl-tRNA reductase" evidence="9">
    <location>
        <begin position="118"/>
        <end position="191"/>
    </location>
</feature>
<comment type="pathway">
    <text evidence="1 8">Metabolic intermediate biosynthesis; chorismate biosynthesis; chorismate from D-erythrose 4-phosphate and phosphoenolpyruvate: step 4/7.</text>
</comment>
<evidence type="ECO:0000259" key="10">
    <source>
        <dbReference type="Pfam" id="PF08501"/>
    </source>
</evidence>
<evidence type="ECO:0000256" key="4">
    <source>
        <dbReference type="ARBA" id="ARBA00022857"/>
    </source>
</evidence>
<dbReference type="GO" id="GO:0009073">
    <property type="term" value="P:aromatic amino acid family biosynthetic process"/>
    <property type="evidence" value="ECO:0007669"/>
    <property type="project" value="UniProtKB-KW"/>
</dbReference>
<dbReference type="InterPro" id="IPR011342">
    <property type="entry name" value="Shikimate_DH"/>
</dbReference>
<feature type="binding site" evidence="8">
    <location>
        <position position="215"/>
    </location>
    <ligand>
        <name>NADP(+)</name>
        <dbReference type="ChEBI" id="CHEBI:58349"/>
    </ligand>
</feature>
<evidence type="ECO:0000256" key="7">
    <source>
        <dbReference type="ARBA" id="ARBA00049442"/>
    </source>
</evidence>
<comment type="caution">
    <text evidence="8">Lacks conserved residue(s) required for the propagation of feature annotation.</text>
</comment>
<dbReference type="OrthoDB" id="9792692at2"/>
<evidence type="ECO:0000256" key="6">
    <source>
        <dbReference type="ARBA" id="ARBA00023141"/>
    </source>
</evidence>
<feature type="domain" description="SDH C-terminal" evidence="11">
    <location>
        <begin position="238"/>
        <end position="260"/>
    </location>
</feature>
<dbReference type="PANTHER" id="PTHR21089">
    <property type="entry name" value="SHIKIMATE DEHYDROGENASE"/>
    <property type="match status" value="1"/>
</dbReference>
<keyword evidence="6 8" id="KW-0057">Aromatic amino acid biosynthesis</keyword>
<dbReference type="UniPathway" id="UPA00053">
    <property type="reaction ID" value="UER00087"/>
</dbReference>
<keyword evidence="3 8" id="KW-0028">Amino-acid biosynthesis</keyword>
<dbReference type="InterPro" id="IPR036291">
    <property type="entry name" value="NAD(P)-bd_dom_sf"/>
</dbReference>
<gene>
    <name evidence="8 12" type="primary">aroE</name>
    <name evidence="12" type="ORF">CEY16_04730</name>
</gene>